<keyword evidence="1" id="KW-0378">Hydrolase</keyword>
<evidence type="ECO:0000313" key="4">
    <source>
        <dbReference type="Proteomes" id="UP001148125"/>
    </source>
</evidence>
<feature type="domain" description="Bacteriophage/plasmid primase P4 C-terminal" evidence="2">
    <location>
        <begin position="371"/>
        <end position="521"/>
    </location>
</feature>
<proteinExistence type="predicted"/>
<dbReference type="InterPro" id="IPR014818">
    <property type="entry name" value="Phage/plasmid_primase_P4_C"/>
</dbReference>
<keyword evidence="4" id="KW-1185">Reference proteome</keyword>
<reference evidence="3" key="1">
    <citation type="submission" date="2024-05" db="EMBL/GenBank/DDBJ databases">
        <title>Alkalihalobacillus sp. strain MEB203 novel alkaliphilic bacterium from Lonar Lake, India.</title>
        <authorList>
            <person name="Joshi A."/>
            <person name="Thite S."/>
            <person name="Mengade P."/>
        </authorList>
    </citation>
    <scope>NUCLEOTIDE SEQUENCE</scope>
    <source>
        <strain evidence="3">MEB 203</strain>
    </source>
</reference>
<accession>A0ABT5VIJ7</accession>
<evidence type="ECO:0000259" key="2">
    <source>
        <dbReference type="SMART" id="SM00885"/>
    </source>
</evidence>
<name>A0ABT5VIJ7_9BACI</name>
<dbReference type="EMBL" id="JAOTPO010000010">
    <property type="protein sequence ID" value="MDE5414567.1"/>
    <property type="molecule type" value="Genomic_DNA"/>
</dbReference>
<evidence type="ECO:0000256" key="1">
    <source>
        <dbReference type="ARBA" id="ARBA00022801"/>
    </source>
</evidence>
<organism evidence="3 4">
    <name type="scientific">Alkalihalobacterium chitinilyticum</name>
    <dbReference type="NCBI Taxonomy" id="2980103"/>
    <lineage>
        <taxon>Bacteria</taxon>
        <taxon>Bacillati</taxon>
        <taxon>Bacillota</taxon>
        <taxon>Bacilli</taxon>
        <taxon>Bacillales</taxon>
        <taxon>Bacillaceae</taxon>
        <taxon>Alkalihalobacterium</taxon>
    </lineage>
</organism>
<protein>
    <recommendedName>
        <fullName evidence="2">Bacteriophage/plasmid primase P4 C-terminal domain-containing protein</fullName>
    </recommendedName>
</protein>
<sequence length="557" mass="64318">MKGQYSGHEQANKFLQSIFGKISKGYITLWTPEDKKTHWYDVNNIDSAVSKAMELRDCSNVYFGLGLRNAKLGLYKRGTKDDIVSLPCLWIEIDVKGGDHAANNLPTMLEVEEILRTFPLQPSIVIHSGGGLHCYWLLNQPSIINKKSEMELAGLIISRFQSVFIRLARTKGFHIDNTSDLARVLRVPGTFNRKTSPKPVEMITFKPNIRYSLLELQEAMEAIEDELPEQLIRNKTSQEITREIPNATDLDEIIKGCQFIKYYLFHKDTASYNEWLAALSIASYCEGGEHLVQEWSKGHRGYSEYETNQKYNEIRAKMKPRTCQSINRDFDKCEGCQYLNKINSPISLGMKKRGVEQEKCKNFNRTDLGNAERLIHYQGKNIKYNFIFGKWFLWNGKYWLEDKKNEIQQFAKKTVRNIYKEASDEKDIDKKKYLTEHAINSEASARIGSMISLAKSEVPVLPDDMDKDLWLFNCQNGVIDLKTGDLKPHNRDYMMMKISPVAYHPKAECPTWLRFLEDIMQDDEGNVQHELINFLQKNGGVYVNRGYFGASNFLSIR</sequence>
<dbReference type="SMART" id="SM00885">
    <property type="entry name" value="D5_N"/>
    <property type="match status" value="1"/>
</dbReference>
<dbReference type="PANTHER" id="PTHR35372:SF2">
    <property type="entry name" value="SF3 HELICASE DOMAIN-CONTAINING PROTEIN"/>
    <property type="match status" value="1"/>
</dbReference>
<comment type="caution">
    <text evidence="3">The sequence shown here is derived from an EMBL/GenBank/DDBJ whole genome shotgun (WGS) entry which is preliminary data.</text>
</comment>
<dbReference type="PANTHER" id="PTHR35372">
    <property type="entry name" value="ATP BINDING PROTEIN-RELATED"/>
    <property type="match status" value="1"/>
</dbReference>
<gene>
    <name evidence="3" type="ORF">N7Z68_14405</name>
</gene>
<dbReference type="RefSeq" id="WP_275119185.1">
    <property type="nucleotide sequence ID" value="NZ_JAOTPO010000010.1"/>
</dbReference>
<dbReference type="Pfam" id="PF08706">
    <property type="entry name" value="D5_N"/>
    <property type="match status" value="1"/>
</dbReference>
<dbReference type="InterPro" id="IPR051620">
    <property type="entry name" value="ORF904-like_C"/>
</dbReference>
<dbReference type="Proteomes" id="UP001148125">
    <property type="component" value="Unassembled WGS sequence"/>
</dbReference>
<evidence type="ECO:0000313" key="3">
    <source>
        <dbReference type="EMBL" id="MDE5414567.1"/>
    </source>
</evidence>